<keyword evidence="1 2" id="KW-0808">Transferase</keyword>
<reference evidence="2 3" key="1">
    <citation type="submission" date="2019-09" db="EMBL/GenBank/DDBJ databases">
        <title>Whole-genome sequence of the purple sulfur bacterium Thiohalocapsa marina DSM 19078.</title>
        <authorList>
            <person name="Kyndt J.A."/>
            <person name="Meyer T.E."/>
        </authorList>
    </citation>
    <scope>NUCLEOTIDE SEQUENCE [LARGE SCALE GENOMIC DNA]</scope>
    <source>
        <strain evidence="2 3">DSM 19078</strain>
    </source>
</reference>
<dbReference type="GO" id="GO:0008146">
    <property type="term" value="F:sulfotransferase activity"/>
    <property type="evidence" value="ECO:0007669"/>
    <property type="project" value="InterPro"/>
</dbReference>
<dbReference type="Proteomes" id="UP000322981">
    <property type="component" value="Unassembled WGS sequence"/>
</dbReference>
<dbReference type="PANTHER" id="PTHR10605:SF56">
    <property type="entry name" value="BIFUNCTIONAL HEPARAN SULFATE N-DEACETYLASE_N-SULFOTRANSFERASE"/>
    <property type="match status" value="1"/>
</dbReference>
<dbReference type="RefSeq" id="WP_150089837.1">
    <property type="nucleotide sequence ID" value="NZ_JBFUOH010000013.1"/>
</dbReference>
<name>A0A5M8FU21_9GAMM</name>
<dbReference type="AlphaFoldDB" id="A0A5M8FU21"/>
<gene>
    <name evidence="2" type="ORF">F2Q65_01850</name>
</gene>
<proteinExistence type="predicted"/>
<protein>
    <submittedName>
        <fullName evidence="2">Sulfotransferase</fullName>
    </submittedName>
</protein>
<organism evidence="2 3">
    <name type="scientific">Thiohalocapsa marina</name>
    <dbReference type="NCBI Taxonomy" id="424902"/>
    <lineage>
        <taxon>Bacteria</taxon>
        <taxon>Pseudomonadati</taxon>
        <taxon>Pseudomonadota</taxon>
        <taxon>Gammaproteobacteria</taxon>
        <taxon>Chromatiales</taxon>
        <taxon>Chromatiaceae</taxon>
        <taxon>Thiohalocapsa</taxon>
    </lineage>
</organism>
<accession>A0A5M8FU21</accession>
<keyword evidence="3" id="KW-1185">Reference proteome</keyword>
<dbReference type="InterPro" id="IPR037359">
    <property type="entry name" value="NST/OST"/>
</dbReference>
<comment type="caution">
    <text evidence="2">The sequence shown here is derived from an EMBL/GenBank/DDBJ whole genome shotgun (WGS) entry which is preliminary data.</text>
</comment>
<dbReference type="Pfam" id="PF13469">
    <property type="entry name" value="Sulfotransfer_3"/>
    <property type="match status" value="1"/>
</dbReference>
<evidence type="ECO:0000313" key="3">
    <source>
        <dbReference type="Proteomes" id="UP000322981"/>
    </source>
</evidence>
<dbReference type="Gene3D" id="3.40.50.300">
    <property type="entry name" value="P-loop containing nucleotide triphosphate hydrolases"/>
    <property type="match status" value="1"/>
</dbReference>
<dbReference type="InterPro" id="IPR027417">
    <property type="entry name" value="P-loop_NTPase"/>
</dbReference>
<dbReference type="EMBL" id="VWXX01000002">
    <property type="protein sequence ID" value="KAA6187295.1"/>
    <property type="molecule type" value="Genomic_DNA"/>
</dbReference>
<evidence type="ECO:0000313" key="2">
    <source>
        <dbReference type="EMBL" id="KAA6187295.1"/>
    </source>
</evidence>
<evidence type="ECO:0000256" key="1">
    <source>
        <dbReference type="ARBA" id="ARBA00022679"/>
    </source>
</evidence>
<dbReference type="SUPFAM" id="SSF52540">
    <property type="entry name" value="P-loop containing nucleoside triphosphate hydrolases"/>
    <property type="match status" value="1"/>
</dbReference>
<dbReference type="OrthoDB" id="9075305at2"/>
<sequence length="253" mass="28589">MFRFLGIGAQKAGTTWLYNQLASHPGIGFPGPAERVFRQLPLQPDQAAPGPKEQHFWNRWSADDNVALTTYLAQFADPLRAEGEITPAYALLAPDVIARIREAAPDLRLIYLLRNPVDRAWSAALMALQRAELALDEVDDDWFMRHFQSRGSRARGNYLAALQTWGRFFPPEQLQVELYESIMTEPRALLERVAHHIGVDPAPFRALPDSAVTARVFAGSGHPLPDRLRERLRTLYGADIKALEAYLQRPLPW</sequence>
<dbReference type="PANTHER" id="PTHR10605">
    <property type="entry name" value="HEPARAN SULFATE SULFOTRANSFERASE"/>
    <property type="match status" value="1"/>
</dbReference>